<feature type="region of interest" description="Disordered" evidence="1">
    <location>
        <begin position="212"/>
        <end position="296"/>
    </location>
</feature>
<keyword evidence="2" id="KW-0812">Transmembrane</keyword>
<evidence type="ECO:0000256" key="1">
    <source>
        <dbReference type="SAM" id="MobiDB-lite"/>
    </source>
</evidence>
<dbReference type="Proteomes" id="UP000434276">
    <property type="component" value="Unassembled WGS sequence"/>
</dbReference>
<feature type="compositionally biased region" description="Basic and acidic residues" evidence="1">
    <location>
        <begin position="407"/>
        <end position="429"/>
    </location>
</feature>
<dbReference type="Pfam" id="PF04438">
    <property type="entry name" value="zf-HIT"/>
    <property type="match status" value="1"/>
</dbReference>
<dbReference type="PANTHER" id="PTHR21561">
    <property type="entry name" value="INO80 COMPLEX SUBUNIT B"/>
    <property type="match status" value="1"/>
</dbReference>
<feature type="compositionally biased region" description="Acidic residues" evidence="1">
    <location>
        <begin position="246"/>
        <end position="255"/>
    </location>
</feature>
<proteinExistence type="predicted"/>
<feature type="domain" description="INO80 complex subunit B-like conserved region" evidence="3">
    <location>
        <begin position="371"/>
        <end position="456"/>
    </location>
</feature>
<dbReference type="GO" id="GO:0006338">
    <property type="term" value="P:chromatin remodeling"/>
    <property type="evidence" value="ECO:0007669"/>
    <property type="project" value="InterPro"/>
</dbReference>
<gene>
    <name evidence="4" type="ORF">C24_LOCUS11831</name>
</gene>
<feature type="transmembrane region" description="Helical" evidence="2">
    <location>
        <begin position="21"/>
        <end position="38"/>
    </location>
</feature>
<accession>A0A5S9X9S1</accession>
<feature type="compositionally biased region" description="Polar residues" evidence="1">
    <location>
        <begin position="322"/>
        <end position="334"/>
    </location>
</feature>
<feature type="region of interest" description="Disordered" evidence="1">
    <location>
        <begin position="403"/>
        <end position="432"/>
    </location>
</feature>
<protein>
    <recommendedName>
        <fullName evidence="3">INO80 complex subunit B-like conserved region domain-containing protein</fullName>
    </recommendedName>
</protein>
<dbReference type="InterPro" id="IPR007529">
    <property type="entry name" value="Znf_HIT"/>
</dbReference>
<feature type="compositionally biased region" description="Basic and acidic residues" evidence="1">
    <location>
        <begin position="270"/>
        <end position="296"/>
    </location>
</feature>
<sequence length="516" mass="57168">MEEIKILGHLFHIYPSLKANPLSRDFFFFFFFFFSTPLSNSRVFLSFFFALLFLSPAAWDFLTNSLRSTNCEEGVVRGGYFAASTLVLIMEDSGGSASTLAGFTGRRRRSALPRRPRDIKGSLHSFKFLPPSTQTNTALSNEANPSFRNTNSLCGSVSENKLKVKLKLGAGVTRTLQTNSEAGTYTKALDNGQKPFQSKVKGNGHVQKTLFLGDIHQSRGYPSKTENGASMSEKSKRGLKKRVLDPEPDSDDGDEEIRYLVKLKSKRVRVSHEGKESEGGRRIHSSGHDMEDGKHLSSDKLAVSGRKKPVMGMVDPLPAGETSGQIPTTRTRALQSGKDPHSVIGSSSLEFPDGLPCPSSKRPKQKLSEVEQQSKKAEAAQRRRMQCEKAAQEAEAEAIRKILGQDSGRKKREEKIKKQQEERAQERAARSSTLASNTIRLVIGPSGTTMTFSEDIGLPDIFKPVTYSYPPPREKCVGPNCEKAYKYRDSKSKLPLCSLGCYNAIQEKMEQALIHC</sequence>
<dbReference type="CDD" id="cd23021">
    <property type="entry name" value="zf-HIT_IN80B"/>
    <property type="match status" value="1"/>
</dbReference>
<dbReference type="GO" id="GO:0031011">
    <property type="term" value="C:Ino80 complex"/>
    <property type="evidence" value="ECO:0007669"/>
    <property type="project" value="InterPro"/>
</dbReference>
<dbReference type="InterPro" id="IPR006880">
    <property type="entry name" value="INO80B_C"/>
</dbReference>
<feature type="compositionally biased region" description="Basic and acidic residues" evidence="1">
    <location>
        <begin position="366"/>
        <end position="391"/>
    </location>
</feature>
<dbReference type="EMBL" id="CACSHJ010000089">
    <property type="protein sequence ID" value="CAA0381583.1"/>
    <property type="molecule type" value="Genomic_DNA"/>
</dbReference>
<dbReference type="SMART" id="SM01406">
    <property type="entry name" value="PAPA-1"/>
    <property type="match status" value="1"/>
</dbReference>
<dbReference type="Pfam" id="PF04795">
    <property type="entry name" value="PAPA-1"/>
    <property type="match status" value="1"/>
</dbReference>
<dbReference type="OrthoDB" id="2021186at2759"/>
<evidence type="ECO:0000313" key="4">
    <source>
        <dbReference type="EMBL" id="CAA0381583.1"/>
    </source>
</evidence>
<name>A0A5S9X9S1_ARATH</name>
<keyword evidence="2" id="KW-1133">Transmembrane helix</keyword>
<evidence type="ECO:0000259" key="3">
    <source>
        <dbReference type="SMART" id="SM01406"/>
    </source>
</evidence>
<evidence type="ECO:0000256" key="2">
    <source>
        <dbReference type="SAM" id="Phobius"/>
    </source>
</evidence>
<dbReference type="AlphaFoldDB" id="A0A5S9X9S1"/>
<keyword evidence="2" id="KW-0472">Membrane</keyword>
<evidence type="ECO:0000313" key="5">
    <source>
        <dbReference type="Proteomes" id="UP000434276"/>
    </source>
</evidence>
<organism evidence="4 5">
    <name type="scientific">Arabidopsis thaliana</name>
    <name type="common">Mouse-ear cress</name>
    <dbReference type="NCBI Taxonomy" id="3702"/>
    <lineage>
        <taxon>Eukaryota</taxon>
        <taxon>Viridiplantae</taxon>
        <taxon>Streptophyta</taxon>
        <taxon>Embryophyta</taxon>
        <taxon>Tracheophyta</taxon>
        <taxon>Spermatophyta</taxon>
        <taxon>Magnoliopsida</taxon>
        <taxon>eudicotyledons</taxon>
        <taxon>Gunneridae</taxon>
        <taxon>Pentapetalae</taxon>
        <taxon>rosids</taxon>
        <taxon>malvids</taxon>
        <taxon>Brassicales</taxon>
        <taxon>Brassicaceae</taxon>
        <taxon>Camelineae</taxon>
        <taxon>Arabidopsis</taxon>
    </lineage>
</organism>
<dbReference type="InterPro" id="IPR029523">
    <property type="entry name" value="INO80B/Ies2"/>
</dbReference>
<dbReference type="PANTHER" id="PTHR21561:SF16">
    <property type="entry name" value="PAPA-1-LIKE FAMILY PROTEIN _ ZINC FINGER (HIT TYPE) FAMILY PROTEIN"/>
    <property type="match status" value="1"/>
</dbReference>
<feature type="region of interest" description="Disordered" evidence="1">
    <location>
        <begin position="313"/>
        <end position="391"/>
    </location>
</feature>
<dbReference type="ExpressionAtlas" id="A0A5S9X9S1">
    <property type="expression patterns" value="baseline and differential"/>
</dbReference>
<reference evidence="4 5" key="1">
    <citation type="submission" date="2019-12" db="EMBL/GenBank/DDBJ databases">
        <authorList>
            <person name="Jiao W.-B."/>
            <person name="Schneeberger K."/>
        </authorList>
    </citation>
    <scope>NUCLEOTIDE SEQUENCE [LARGE SCALE GENOMIC DNA]</scope>
    <source>
        <strain evidence="5">cv. C24</strain>
    </source>
</reference>